<protein>
    <submittedName>
        <fullName evidence="5">Putative secreted protein</fullName>
    </submittedName>
</protein>
<dbReference type="InterPro" id="IPR042178">
    <property type="entry name" value="Serpin_sf_1"/>
</dbReference>
<dbReference type="PROSITE" id="PS51257">
    <property type="entry name" value="PROKAR_LIPOPROTEIN"/>
    <property type="match status" value="1"/>
</dbReference>
<dbReference type="Proteomes" id="UP000196053">
    <property type="component" value="Chromosome I"/>
</dbReference>
<feature type="region of interest" description="Disordered" evidence="2">
    <location>
        <begin position="31"/>
        <end position="57"/>
    </location>
</feature>
<dbReference type="RefSeq" id="WP_058258594.1">
    <property type="nucleotide sequence ID" value="NZ_DUPS01000011.1"/>
</dbReference>
<dbReference type="Pfam" id="PF00079">
    <property type="entry name" value="Serpin"/>
    <property type="match status" value="1"/>
</dbReference>
<feature type="domain" description="Serpin" evidence="4">
    <location>
        <begin position="82"/>
        <end position="439"/>
    </location>
</feature>
<feature type="compositionally biased region" description="Basic and acidic residues" evidence="2">
    <location>
        <begin position="34"/>
        <end position="57"/>
    </location>
</feature>
<dbReference type="EMBL" id="LN879430">
    <property type="protein sequence ID" value="CUH93338.1"/>
    <property type="molecule type" value="Genomic_DNA"/>
</dbReference>
<proteinExistence type="inferred from homology"/>
<evidence type="ECO:0000259" key="4">
    <source>
        <dbReference type="SMART" id="SM00093"/>
    </source>
</evidence>
<comment type="similarity">
    <text evidence="1">Belongs to the serpin family.</text>
</comment>
<dbReference type="KEGG" id="hsd:SD1D_1794"/>
<dbReference type="InterPro" id="IPR042185">
    <property type="entry name" value="Serpin_sf_2"/>
</dbReference>
<feature type="chain" id="PRO_5039473394" evidence="3">
    <location>
        <begin position="24"/>
        <end position="441"/>
    </location>
</feature>
<evidence type="ECO:0000313" key="6">
    <source>
        <dbReference type="Proteomes" id="UP000196053"/>
    </source>
</evidence>
<evidence type="ECO:0000313" key="5">
    <source>
        <dbReference type="EMBL" id="CUH93338.1"/>
    </source>
</evidence>
<dbReference type="Gene3D" id="3.30.497.10">
    <property type="entry name" value="Antithrombin, subunit I, domain 2"/>
    <property type="match status" value="1"/>
</dbReference>
<dbReference type="CDD" id="cd19588">
    <property type="entry name" value="serpin_miropin-like"/>
    <property type="match status" value="1"/>
</dbReference>
<dbReference type="OrthoDB" id="9764871at2"/>
<dbReference type="InterPro" id="IPR036186">
    <property type="entry name" value="Serpin_sf"/>
</dbReference>
<keyword evidence="3" id="KW-0732">Signal</keyword>
<name>A0A0K8J7N3_9FIRM</name>
<dbReference type="SUPFAM" id="SSF56574">
    <property type="entry name" value="Serpins"/>
    <property type="match status" value="1"/>
</dbReference>
<evidence type="ECO:0000256" key="1">
    <source>
        <dbReference type="RuleBase" id="RU000411"/>
    </source>
</evidence>
<keyword evidence="6" id="KW-1185">Reference proteome</keyword>
<dbReference type="InterPro" id="IPR000215">
    <property type="entry name" value="Serpin_fam"/>
</dbReference>
<dbReference type="InterPro" id="IPR023796">
    <property type="entry name" value="Serpin_dom"/>
</dbReference>
<feature type="signal peptide" evidence="3">
    <location>
        <begin position="1"/>
        <end position="23"/>
    </location>
</feature>
<sequence>MKKTVLVLSLATLMILLSACKNALGISSANSQTKENKDTKIETKENVDSKNETKENKDKITKDYDIEKIDRQLVDGSQEFAFNIFKELNKEDLEESIFISPLSISQALTMTYNGAETSTKEGMEKVLGFSGLDRTLVNESYKNLNNFLKQIDDKIELNIGNSIWVRENQAIKEEFLRTNERTFNARVESLDFTDSKSADIINDWIKNATEGKIDKMLTPPIPPETIMYLINAIYFKGNWNEQFDPKLTYKDDFTTLKGDVQKVNMMMREETSVEYTEGKDFKAVRLPYGDKKVSMYIILPAEGLDINEFINNITLDKWTGIKKTVSEKKDIIFRIPKFKLEYGIKDLTKSLKTLGMEEAFTKEADFSSIGNNLFISGVLHKAVIEVNEEGSEAAASTVVSVDVTSVREPLTFIANRPFMFIINDDVMDTILFMGKVVNIEE</sequence>
<dbReference type="GO" id="GO:0005615">
    <property type="term" value="C:extracellular space"/>
    <property type="evidence" value="ECO:0007669"/>
    <property type="project" value="InterPro"/>
</dbReference>
<evidence type="ECO:0000256" key="2">
    <source>
        <dbReference type="SAM" id="MobiDB-lite"/>
    </source>
</evidence>
<dbReference type="Gene3D" id="2.30.39.10">
    <property type="entry name" value="Alpha-1-antitrypsin, domain 1"/>
    <property type="match status" value="1"/>
</dbReference>
<organism evidence="5 6">
    <name type="scientific">Herbinix luporum</name>
    <dbReference type="NCBI Taxonomy" id="1679721"/>
    <lineage>
        <taxon>Bacteria</taxon>
        <taxon>Bacillati</taxon>
        <taxon>Bacillota</taxon>
        <taxon>Clostridia</taxon>
        <taxon>Lachnospirales</taxon>
        <taxon>Lachnospiraceae</taxon>
        <taxon>Herbinix</taxon>
    </lineage>
</organism>
<dbReference type="PROSITE" id="PS00284">
    <property type="entry name" value="SERPIN"/>
    <property type="match status" value="1"/>
</dbReference>
<dbReference type="InterPro" id="IPR023795">
    <property type="entry name" value="Serpin_CS"/>
</dbReference>
<dbReference type="SMART" id="SM00093">
    <property type="entry name" value="SERPIN"/>
    <property type="match status" value="1"/>
</dbReference>
<dbReference type="AlphaFoldDB" id="A0A0K8J7N3"/>
<dbReference type="GO" id="GO:0004867">
    <property type="term" value="F:serine-type endopeptidase inhibitor activity"/>
    <property type="evidence" value="ECO:0007669"/>
    <property type="project" value="InterPro"/>
</dbReference>
<evidence type="ECO:0000256" key="3">
    <source>
        <dbReference type="SAM" id="SignalP"/>
    </source>
</evidence>
<dbReference type="PANTHER" id="PTHR11461">
    <property type="entry name" value="SERINE PROTEASE INHIBITOR, SERPIN"/>
    <property type="match status" value="1"/>
</dbReference>
<gene>
    <name evidence="5" type="ORF">SD1D_1794</name>
</gene>
<accession>A0A0K8J7N3</accession>
<dbReference type="PANTHER" id="PTHR11461:SF211">
    <property type="entry name" value="GH10112P-RELATED"/>
    <property type="match status" value="1"/>
</dbReference>
<reference evidence="6" key="1">
    <citation type="submission" date="2015-09" db="EMBL/GenBank/DDBJ databases">
        <authorList>
            <person name="Wibberg D."/>
        </authorList>
    </citation>
    <scope>NUCLEOTIDE SEQUENCE [LARGE SCALE GENOMIC DNA]</scope>
    <source>
        <strain evidence="6">SD1D</strain>
    </source>
</reference>